<keyword evidence="6" id="KW-0067">ATP-binding</keyword>
<evidence type="ECO:0000259" key="7">
    <source>
        <dbReference type="Pfam" id="PF00288"/>
    </source>
</evidence>
<dbReference type="InterPro" id="IPR014721">
    <property type="entry name" value="Ribsml_uS5_D2-typ_fold_subgr"/>
</dbReference>
<dbReference type="SUPFAM" id="SSF55060">
    <property type="entry name" value="GHMP Kinase, C-terminal domain"/>
    <property type="match status" value="1"/>
</dbReference>
<dbReference type="Pfam" id="PF00288">
    <property type="entry name" value="GHMP_kinases_N"/>
    <property type="match status" value="1"/>
</dbReference>
<comment type="pathway">
    <text evidence="1">Isoprenoid biosynthesis; isopentenyl diphosphate biosynthesis via mevalonate pathway; isopentenyl diphosphate from (R)-mevalonate: step 2/3.</text>
</comment>
<feature type="domain" description="GHMP kinase N-terminal" evidence="7">
    <location>
        <begin position="55"/>
        <end position="143"/>
    </location>
</feature>
<keyword evidence="3" id="KW-0808">Transferase</keyword>
<sequence length="289" mass="32957">MLYKAMSKIYLAGEYAILKKSGIAVILPVEKYTYLDIQKSDYEEVLSDVLDKDNLIYHARKVAFSYANKYEKFKYRYTTELYENNMKLGLGSSASIVVLTIKAILSELGINFSKDTLFKLSVKAMLESNSKGSMGDIACIVYEKLIAYESIDKNTFEYSVKEIKLKNELNVELIHTRKVSSTSKQIEKIDITKKEFDIFYKASNKYVNEYIEAIENSDSDKLEKSIKNLSSNLEYLEKNADVIIHNDNIKKMIGANKNTKISGSGNGDFIISVNIGEKRENKVNVKIRL</sequence>
<evidence type="ECO:0000256" key="1">
    <source>
        <dbReference type="ARBA" id="ARBA00005017"/>
    </source>
</evidence>
<reference evidence="8 9" key="1">
    <citation type="submission" date="2019-10" db="EMBL/GenBank/DDBJ databases">
        <authorList>
            <person name="Blom J."/>
        </authorList>
    </citation>
    <scope>NUCLEOTIDE SEQUENCE [LARGE SCALE GENOMIC DNA]</scope>
    <source>
        <strain evidence="8 9">ES3154-GLU</strain>
    </source>
</reference>
<keyword evidence="9" id="KW-1185">Reference proteome</keyword>
<keyword evidence="5 8" id="KW-0418">Kinase</keyword>
<organism evidence="8 9">
    <name type="scientific">Oceanivirga miroungae</name>
    <dbReference type="NCBI Taxonomy" id="1130046"/>
    <lineage>
        <taxon>Bacteria</taxon>
        <taxon>Fusobacteriati</taxon>
        <taxon>Fusobacteriota</taxon>
        <taxon>Fusobacteriia</taxon>
        <taxon>Fusobacteriales</taxon>
        <taxon>Leptotrichiaceae</taxon>
        <taxon>Oceanivirga</taxon>
    </lineage>
</organism>
<dbReference type="AlphaFoldDB" id="A0A6I8M758"/>
<evidence type="ECO:0000256" key="6">
    <source>
        <dbReference type="ARBA" id="ARBA00022840"/>
    </source>
</evidence>
<dbReference type="GO" id="GO:0004631">
    <property type="term" value="F:phosphomevalonate kinase activity"/>
    <property type="evidence" value="ECO:0007669"/>
    <property type="project" value="UniProtKB-EC"/>
</dbReference>
<proteinExistence type="predicted"/>
<name>A0A6I8M758_9FUSO</name>
<keyword evidence="4" id="KW-0547">Nucleotide-binding</keyword>
<evidence type="ECO:0000256" key="5">
    <source>
        <dbReference type="ARBA" id="ARBA00022777"/>
    </source>
</evidence>
<accession>A0A6I8M758</accession>
<dbReference type="EMBL" id="CABWIB010000001">
    <property type="protein sequence ID" value="VWL85704.1"/>
    <property type="molecule type" value="Genomic_DNA"/>
</dbReference>
<dbReference type="InterPro" id="IPR036554">
    <property type="entry name" value="GHMP_kinase_C_sf"/>
</dbReference>
<dbReference type="RefSeq" id="WP_156683679.1">
    <property type="nucleotide sequence ID" value="NZ_CABWIB010000001.1"/>
</dbReference>
<dbReference type="Gene3D" id="3.30.230.10">
    <property type="match status" value="1"/>
</dbReference>
<dbReference type="InterPro" id="IPR020568">
    <property type="entry name" value="Ribosomal_Su5_D2-typ_SF"/>
</dbReference>
<dbReference type="PANTHER" id="PTHR31814:SF2">
    <property type="entry name" value="PHOSPHOMEVALONATE KINASE"/>
    <property type="match status" value="1"/>
</dbReference>
<dbReference type="GO" id="GO:0005524">
    <property type="term" value="F:ATP binding"/>
    <property type="evidence" value="ECO:0007669"/>
    <property type="project" value="UniProtKB-KW"/>
</dbReference>
<evidence type="ECO:0000313" key="8">
    <source>
        <dbReference type="EMBL" id="VWL85704.1"/>
    </source>
</evidence>
<dbReference type="PANTHER" id="PTHR31814">
    <property type="match status" value="1"/>
</dbReference>
<dbReference type="InterPro" id="IPR006204">
    <property type="entry name" value="GHMP_kinase_N_dom"/>
</dbReference>
<dbReference type="InterPro" id="IPR035102">
    <property type="entry name" value="Phosphomevalonate_kinase"/>
</dbReference>
<evidence type="ECO:0000256" key="3">
    <source>
        <dbReference type="ARBA" id="ARBA00022679"/>
    </source>
</evidence>
<dbReference type="EC" id="2.7.4.2" evidence="2"/>
<dbReference type="SUPFAM" id="SSF54211">
    <property type="entry name" value="Ribosomal protein S5 domain 2-like"/>
    <property type="match status" value="1"/>
</dbReference>
<dbReference type="Proteomes" id="UP000419017">
    <property type="component" value="Unassembled WGS sequence"/>
</dbReference>
<evidence type="ECO:0000256" key="4">
    <source>
        <dbReference type="ARBA" id="ARBA00022741"/>
    </source>
</evidence>
<evidence type="ECO:0000313" key="9">
    <source>
        <dbReference type="Proteomes" id="UP000419017"/>
    </source>
</evidence>
<protein>
    <recommendedName>
        <fullName evidence="2">phosphomevalonate kinase</fullName>
        <ecNumber evidence="2">2.7.4.2</ecNumber>
    </recommendedName>
</protein>
<gene>
    <name evidence="8" type="ORF">OMES3154_00990</name>
</gene>
<evidence type="ECO:0000256" key="2">
    <source>
        <dbReference type="ARBA" id="ARBA00012958"/>
    </source>
</evidence>